<name>A0ACD5V6V3_AVESA</name>
<protein>
    <submittedName>
        <fullName evidence="1">Uncharacterized protein</fullName>
    </submittedName>
</protein>
<reference evidence="1" key="2">
    <citation type="submission" date="2025-09" db="UniProtKB">
        <authorList>
            <consortium name="EnsemblPlants"/>
        </authorList>
    </citation>
    <scope>IDENTIFICATION</scope>
</reference>
<dbReference type="Proteomes" id="UP001732700">
    <property type="component" value="Chromosome 2D"/>
</dbReference>
<keyword evidence="2" id="KW-1185">Reference proteome</keyword>
<evidence type="ECO:0000313" key="2">
    <source>
        <dbReference type="Proteomes" id="UP001732700"/>
    </source>
</evidence>
<accession>A0ACD5V6V3</accession>
<sequence>MDRSKLQSTPLLPINLEDIHTPNHPSQEPNTLAEWPSYTSSLQAKYSREFISQVHTYSYSIKQLMATARLFSFSSIDKQLLHSASLAVAGNGGRNRAFFRPSSVICPGREPASHELSHDLDFHEGLSNVQALLRQQPKSSRGMMTTVDHLKRLCIDHYFQDEIDNVVDSCVNFIHSDDLLEATLSMRLLREAGYCVSADEVLQKFVNGNGDFNLSHSKDIRGLMSLQDMSHLNMGESLLYKAKDFSSKHLRFATKYMEPNLASYVTQSLDHPYHVSLMRYKARHHLTYLQSLPTRNIAMENMALAEFHVNKVQHQREMQEVKRWWMSLGLAQEIPAARDQILKWYMWPMTILEGFSFSRYRIEITKIISLIYIVDDIFDIVATQEELSLFNEAIKRWDLAVADSLPGYMTSCYKALYTITNDIADMVRKEHGSNPIYHLKKSWEKLFDGFMIEGRWLSSNQVPTSEDYLRNGVVTSGAPLVFLHLFFMLGHDLNEAGNDHIPRVVSCLAKIMRLRDDMGSAKDEAQEGIDGSYKEVYLRENPHGDAEEHMMGMIAGGWEDLNRECFSRTNSSMSPSFVGASLNFARMVGVMYGYNNDQRLPALEDYTRMLLL</sequence>
<evidence type="ECO:0000313" key="1">
    <source>
        <dbReference type="EnsemblPlants" id="AVESA.00010b.r2.2DG0390690.1.CDS"/>
    </source>
</evidence>
<reference evidence="1" key="1">
    <citation type="submission" date="2021-05" db="EMBL/GenBank/DDBJ databases">
        <authorList>
            <person name="Scholz U."/>
            <person name="Mascher M."/>
            <person name="Fiebig A."/>
        </authorList>
    </citation>
    <scope>NUCLEOTIDE SEQUENCE [LARGE SCALE GENOMIC DNA]</scope>
</reference>
<proteinExistence type="predicted"/>
<dbReference type="EnsemblPlants" id="AVESA.00010b.r2.2DG0390690.1">
    <property type="protein sequence ID" value="AVESA.00010b.r2.2DG0390690.1.CDS"/>
    <property type="gene ID" value="AVESA.00010b.r2.2DG0390690"/>
</dbReference>
<organism evidence="1 2">
    <name type="scientific">Avena sativa</name>
    <name type="common">Oat</name>
    <dbReference type="NCBI Taxonomy" id="4498"/>
    <lineage>
        <taxon>Eukaryota</taxon>
        <taxon>Viridiplantae</taxon>
        <taxon>Streptophyta</taxon>
        <taxon>Embryophyta</taxon>
        <taxon>Tracheophyta</taxon>
        <taxon>Spermatophyta</taxon>
        <taxon>Magnoliopsida</taxon>
        <taxon>Liliopsida</taxon>
        <taxon>Poales</taxon>
        <taxon>Poaceae</taxon>
        <taxon>BOP clade</taxon>
        <taxon>Pooideae</taxon>
        <taxon>Poodae</taxon>
        <taxon>Poeae</taxon>
        <taxon>Poeae Chloroplast Group 1 (Aveneae type)</taxon>
        <taxon>Aveninae</taxon>
        <taxon>Avena</taxon>
    </lineage>
</organism>